<feature type="transmembrane region" description="Helical" evidence="1">
    <location>
        <begin position="24"/>
        <end position="45"/>
    </location>
</feature>
<evidence type="ECO:0000313" key="2">
    <source>
        <dbReference type="EMBL" id="AUX09564.1"/>
    </source>
</evidence>
<sequence>MASQTIDVDGGGISGSIARYRSHIAAAIAVVTVAVVLFALDAIAVPLEAGETLRVAGSAAIAGGDSVYNQYAGLWLAVRAVMGAYIVFVAVFISVLAFATWKEVLE</sequence>
<reference evidence="3" key="1">
    <citation type="submission" date="2017-11" db="EMBL/GenBank/DDBJ databases">
        <title>Phenotypic and genomic properties of facultatively anaerobic sulfur-reducing natronoarchaea from hypersaline soda lakes.</title>
        <authorList>
            <person name="Sorokin D.Y."/>
            <person name="Kublanov I.V."/>
            <person name="Roman P."/>
            <person name="Sinninghe Damste J.S."/>
            <person name="Golyshin P.N."/>
            <person name="Rojo D."/>
            <person name="Ciordia S."/>
            <person name="Mena M.D.C."/>
            <person name="Ferrer M."/>
            <person name="Messina E."/>
            <person name="Smedile F."/>
            <person name="La Spada G."/>
            <person name="La Cono V."/>
            <person name="Yakimov M.M."/>
        </authorList>
    </citation>
    <scope>NUCLEOTIDE SEQUENCE [LARGE SCALE GENOMIC DNA]</scope>
    <source>
        <strain evidence="3">AArc-Sl</strain>
    </source>
</reference>
<dbReference type="GeneID" id="37878293"/>
<dbReference type="KEGG" id="hdf:AArcSl_1939"/>
<organism evidence="2 3">
    <name type="scientific">Halalkaliarchaeum desulfuricum</name>
    <dbReference type="NCBI Taxonomy" id="2055893"/>
    <lineage>
        <taxon>Archaea</taxon>
        <taxon>Methanobacteriati</taxon>
        <taxon>Methanobacteriota</taxon>
        <taxon>Stenosarchaea group</taxon>
        <taxon>Halobacteria</taxon>
        <taxon>Halobacteriales</taxon>
        <taxon>Haloferacaceae</taxon>
        <taxon>Halalkaliarchaeum</taxon>
    </lineage>
</organism>
<gene>
    <name evidence="2" type="ORF">AArcSl_1939</name>
</gene>
<dbReference type="Proteomes" id="UP000263012">
    <property type="component" value="Chromosome"/>
</dbReference>
<dbReference type="RefSeq" id="WP_119818336.1">
    <property type="nucleotide sequence ID" value="NZ_CP025066.1"/>
</dbReference>
<feature type="transmembrane region" description="Helical" evidence="1">
    <location>
        <begin position="76"/>
        <end position="101"/>
    </location>
</feature>
<keyword evidence="3" id="KW-1185">Reference proteome</keyword>
<accession>A0A343TKE2</accession>
<keyword evidence="1" id="KW-0812">Transmembrane</keyword>
<dbReference type="OrthoDB" id="381823at2157"/>
<name>A0A343TKE2_9EURY</name>
<keyword evidence="1" id="KW-1133">Transmembrane helix</keyword>
<evidence type="ECO:0000313" key="3">
    <source>
        <dbReference type="Proteomes" id="UP000263012"/>
    </source>
</evidence>
<protein>
    <submittedName>
        <fullName evidence="2">Uncharacterized protein</fullName>
    </submittedName>
</protein>
<dbReference type="EMBL" id="CP025066">
    <property type="protein sequence ID" value="AUX09564.1"/>
    <property type="molecule type" value="Genomic_DNA"/>
</dbReference>
<keyword evidence="1" id="KW-0472">Membrane</keyword>
<dbReference type="AlphaFoldDB" id="A0A343TKE2"/>
<proteinExistence type="predicted"/>
<evidence type="ECO:0000256" key="1">
    <source>
        <dbReference type="SAM" id="Phobius"/>
    </source>
</evidence>